<keyword evidence="8 12" id="KW-0472">Membrane</keyword>
<dbReference type="GO" id="GO:0005789">
    <property type="term" value="C:endoplasmic reticulum membrane"/>
    <property type="evidence" value="ECO:0007669"/>
    <property type="project" value="UniProtKB-SubCell"/>
</dbReference>
<keyword evidence="10 12" id="KW-0326">Glycosidase</keyword>
<feature type="domain" description="Glycosyl hydrolase family 63 N-terminal" evidence="16">
    <location>
        <begin position="31"/>
        <end position="221"/>
    </location>
</feature>
<keyword evidence="4 12" id="KW-0378">Hydrolase</keyword>
<evidence type="ECO:0000256" key="13">
    <source>
        <dbReference type="RuleBase" id="RU369107"/>
    </source>
</evidence>
<dbReference type="Pfam" id="PF03200">
    <property type="entry name" value="Glyco_hydro_63"/>
    <property type="match status" value="1"/>
</dbReference>
<dbReference type="Gene3D" id="2.70.98.110">
    <property type="entry name" value="Glycosyl hydrolase family 63, N-terminal domain"/>
    <property type="match status" value="1"/>
</dbReference>
<comment type="subcellular location">
    <subcellularLocation>
        <location evidence="1 12">Endoplasmic reticulum membrane</location>
        <topology evidence="1 12">Single-pass type II membrane protein</topology>
    </subcellularLocation>
</comment>
<keyword evidence="5 12" id="KW-0256">Endoplasmic reticulum</keyword>
<evidence type="ECO:0000256" key="6">
    <source>
        <dbReference type="ARBA" id="ARBA00022968"/>
    </source>
</evidence>
<dbReference type="InterPro" id="IPR008928">
    <property type="entry name" value="6-hairpin_glycosidase_sf"/>
</dbReference>
<evidence type="ECO:0000256" key="3">
    <source>
        <dbReference type="ARBA" id="ARBA00022692"/>
    </source>
</evidence>
<protein>
    <recommendedName>
        <fullName evidence="11 12">Mannosyl-oligosaccharide glucosidase</fullName>
        <ecNumber evidence="11 12">3.2.1.106</ecNumber>
    </recommendedName>
    <alternativeName>
        <fullName evidence="13">Glucosidase I</fullName>
    </alternativeName>
</protein>
<dbReference type="InterPro" id="IPR038518">
    <property type="entry name" value="Glyco_hydro_63N_sf"/>
</dbReference>
<dbReference type="InterPro" id="IPR012341">
    <property type="entry name" value="6hp_glycosidase-like_sf"/>
</dbReference>
<evidence type="ECO:0000259" key="15">
    <source>
        <dbReference type="Pfam" id="PF03200"/>
    </source>
</evidence>
<dbReference type="Pfam" id="PF16923">
    <property type="entry name" value="Glyco_hydro_63N"/>
    <property type="match status" value="1"/>
</dbReference>
<dbReference type="EC" id="3.2.1.106" evidence="11 12"/>
<dbReference type="PANTHER" id="PTHR10412:SF11">
    <property type="entry name" value="MANNOSYL-OLIGOSACCHARIDE GLUCOSIDASE"/>
    <property type="match status" value="1"/>
</dbReference>
<feature type="domain" description="Glycosyl hydrolase family 63 C-terminal" evidence="15">
    <location>
        <begin position="262"/>
        <end position="746"/>
    </location>
</feature>
<keyword evidence="7 12" id="KW-1133">Transmembrane helix</keyword>
<dbReference type="Proteomes" id="UP000800200">
    <property type="component" value="Unassembled WGS sequence"/>
</dbReference>
<dbReference type="AlphaFoldDB" id="A0A6A6DF64"/>
<comment type="function">
    <text evidence="12">Cleaves the distal alpha 1,2-linked glucose residue from the Glc(3)Man(9)GlcNAc(2) oligosaccharide precursor.</text>
</comment>
<evidence type="ECO:0000313" key="17">
    <source>
        <dbReference type="EMBL" id="KAF2178121.1"/>
    </source>
</evidence>
<evidence type="ECO:0000256" key="7">
    <source>
        <dbReference type="ARBA" id="ARBA00022989"/>
    </source>
</evidence>
<dbReference type="EMBL" id="ML994678">
    <property type="protein sequence ID" value="KAF2178121.1"/>
    <property type="molecule type" value="Genomic_DNA"/>
</dbReference>
<organism evidence="17 18">
    <name type="scientific">Zopfia rhizophila CBS 207.26</name>
    <dbReference type="NCBI Taxonomy" id="1314779"/>
    <lineage>
        <taxon>Eukaryota</taxon>
        <taxon>Fungi</taxon>
        <taxon>Dikarya</taxon>
        <taxon>Ascomycota</taxon>
        <taxon>Pezizomycotina</taxon>
        <taxon>Dothideomycetes</taxon>
        <taxon>Dothideomycetes incertae sedis</taxon>
        <taxon>Zopfiaceae</taxon>
        <taxon>Zopfia</taxon>
    </lineage>
</organism>
<evidence type="ECO:0000256" key="9">
    <source>
        <dbReference type="ARBA" id="ARBA00023180"/>
    </source>
</evidence>
<evidence type="ECO:0000256" key="4">
    <source>
        <dbReference type="ARBA" id="ARBA00022801"/>
    </source>
</evidence>
<keyword evidence="6" id="KW-0735">Signal-anchor</keyword>
<evidence type="ECO:0000313" key="18">
    <source>
        <dbReference type="Proteomes" id="UP000800200"/>
    </source>
</evidence>
<evidence type="ECO:0000256" key="10">
    <source>
        <dbReference type="ARBA" id="ARBA00023295"/>
    </source>
</evidence>
<dbReference type="InterPro" id="IPR031631">
    <property type="entry name" value="Glyco_hydro_63N"/>
</dbReference>
<dbReference type="GO" id="GO:0004573">
    <property type="term" value="F:Glc3Man9GlcNAc2 oligosaccharide glucosidase activity"/>
    <property type="evidence" value="ECO:0007669"/>
    <property type="project" value="UniProtKB-UniRule"/>
</dbReference>
<feature type="transmembrane region" description="Helical" evidence="12">
    <location>
        <begin position="773"/>
        <end position="791"/>
    </location>
</feature>
<name>A0A6A6DF64_9PEZI</name>
<evidence type="ECO:0000256" key="14">
    <source>
        <dbReference type="SAM" id="SignalP"/>
    </source>
</evidence>
<dbReference type="GO" id="GO:0009311">
    <property type="term" value="P:oligosaccharide metabolic process"/>
    <property type="evidence" value="ECO:0007669"/>
    <property type="project" value="UniProtKB-UniRule"/>
</dbReference>
<evidence type="ECO:0000256" key="2">
    <source>
        <dbReference type="ARBA" id="ARBA00010833"/>
    </source>
</evidence>
<dbReference type="Gene3D" id="1.50.10.10">
    <property type="match status" value="1"/>
</dbReference>
<comment type="catalytic activity">
    <reaction evidence="12">
        <text>N(4)-(alpha-D-Glc-(1-&gt;2)-alpha-D-Glc-(1-&gt;3)-alpha-D-Glc-(1-&gt;3)-alpha-D-Man-(1-&gt;2)-alpha-D-Man-(1-&gt;2)-alpha-D-Man-(1-&gt;3)-[alpha-D-Man-(1-&gt;2)-alpha-D-Man-(1-&gt;3)-[alpha-D-Man-(1-&gt;2)-alpha-D-Man-(1-&gt;6)]-alpha-D-Man-(1-&gt;6)]-beta-D-Man-(1-&gt;4)-beta-D-GlcNAc-(1-&gt;4)-beta-D-GlcNAc)-L-asparaginyl-[protein] + H2O = N(4)-(alpha-D-Glc-(1-&gt;3)-alpha-D-Glc-(1-&gt;3)-alpha-D-Man-(1-&gt;2)-alpha-D-Man-(1-&gt;2)-alpha-D-Man-(1-&gt;3)-[alpha-D-Man-(1-&gt;2)-alpha-D-Man-(1-&gt;3)-[alpha-D-Man-(1-&gt;2)-alpha-D-Man-(1-&gt;6)]-alpha-D-Man-(1-&gt;6)]-beta-D-Man-(1-&gt;4)-beta-D-GlcNAc-(1-&gt;4)-beta-D-GlcNAc)-L-asparaginyl-[protein] + beta-D-glucose</text>
        <dbReference type="Rhea" id="RHEA:55988"/>
        <dbReference type="Rhea" id="RHEA-COMP:12806"/>
        <dbReference type="Rhea" id="RHEA-COMP:14355"/>
        <dbReference type="ChEBI" id="CHEBI:15377"/>
        <dbReference type="ChEBI" id="CHEBI:15903"/>
        <dbReference type="ChEBI" id="CHEBI:59082"/>
        <dbReference type="ChEBI" id="CHEBI:132537"/>
        <dbReference type="EC" id="3.2.1.106"/>
    </reaction>
</comment>
<feature type="chain" id="PRO_5025579808" description="Mannosyl-oligosaccharide glucosidase" evidence="14">
    <location>
        <begin position="25"/>
        <end position="808"/>
    </location>
</feature>
<keyword evidence="14" id="KW-0732">Signal</keyword>
<comment type="pathway">
    <text evidence="13">Glycan metabolism; N-glycan degradation.</text>
</comment>
<dbReference type="OrthoDB" id="410058at2759"/>
<evidence type="ECO:0000259" key="16">
    <source>
        <dbReference type="Pfam" id="PF16923"/>
    </source>
</evidence>
<dbReference type="InterPro" id="IPR004888">
    <property type="entry name" value="Glycoside_hydrolase_63"/>
</dbReference>
<evidence type="ECO:0000256" key="12">
    <source>
        <dbReference type="RuleBase" id="RU368089"/>
    </source>
</evidence>
<proteinExistence type="inferred from homology"/>
<feature type="signal peptide" evidence="14">
    <location>
        <begin position="1"/>
        <end position="24"/>
    </location>
</feature>
<accession>A0A6A6DF64</accession>
<dbReference type="InterPro" id="IPR031335">
    <property type="entry name" value="Glyco_hydro_63_C"/>
</dbReference>
<keyword evidence="3 12" id="KW-0812">Transmembrane</keyword>
<evidence type="ECO:0000256" key="8">
    <source>
        <dbReference type="ARBA" id="ARBA00023136"/>
    </source>
</evidence>
<evidence type="ECO:0000256" key="1">
    <source>
        <dbReference type="ARBA" id="ARBA00004648"/>
    </source>
</evidence>
<sequence length="808" mass="91284">MQLPTSLIWTILTLLSPILSTAEGLASNNASLLWGPYRPNLYLGIRPRVPESLLMGLMWGRLEEVERRMAGYGWTAYDTRNGGTQTIHDAGNMIDIITEFVKISEGQSAGNWGLRVRGIPREDAIPGLKTSVVFYVAIEGMRTCGACQLEAVTTKKGSGDDMDVDAVEIQVKHPGLGASAIHIPNPIGSERNGRVDQTKTHEGTYVKSINATEDMLWQSKSEDLVIKNEPGRGNMHFVQLVFQDRFEFDILYSSKSATRSITSVELSREIQSSLGSCRAKFLSVFNPALHFGSSSYINFSHALFSNLLGGLGYFYGKTKVDESHAPEYDERGPWFWEEIAQAKLKAQAKARGPYELFTHVPSRPLFPRGFLWDEGFHLLPVLDWDIDLALEVVRSWLALMDGHGWIAGEQILGPEARSKVPPDFQIQYPHIANPPTLFLVLSAFIDRLSRKTKYFGHPSHYLQAETGQELLAEIYPLLNRHYDWFRRTQSGDVEAHSIPQASLGEGYRWRGRTPHYNFASGLDDYPRAEPPDPTELHLDALCWVGVMADALQKVAEFMKYDEDVPKFQSHATAIAQNIDVLHWSQTDDAYCDALVWEDQHSFTCAKGYISLFPFITGFLGPDHPHLNATLNLIYNDEKLWTHYGLRSLSPTSTLYGSRDNYWRSPIWININYLVIERLLDLASKLGPHQEKCRKIYTKLRRNVVETVYKSWLETGFAWEQYNPETGQGQRTQHFTGWTALVVKIMAFPDLENGNGVSGRIGSLIKGEGGDQRWSARGVVLVVLLVGFVHLTRRRFAGLWRSMTMKGKH</sequence>
<comment type="similarity">
    <text evidence="2 12">Belongs to the glycosyl hydrolase 63 family.</text>
</comment>
<evidence type="ECO:0000256" key="11">
    <source>
        <dbReference type="ARBA" id="ARBA00038888"/>
    </source>
</evidence>
<keyword evidence="9 13" id="KW-0325">Glycoprotein</keyword>
<dbReference type="GO" id="GO:0006487">
    <property type="term" value="P:protein N-linked glycosylation"/>
    <property type="evidence" value="ECO:0007669"/>
    <property type="project" value="UniProtKB-UniRule"/>
</dbReference>
<gene>
    <name evidence="17" type="ORF">K469DRAFT_742242</name>
</gene>
<dbReference type="PANTHER" id="PTHR10412">
    <property type="entry name" value="MANNOSYL-OLIGOSACCHARIDE GLUCOSIDASE"/>
    <property type="match status" value="1"/>
</dbReference>
<reference evidence="17" key="1">
    <citation type="journal article" date="2020" name="Stud. Mycol.">
        <title>101 Dothideomycetes genomes: a test case for predicting lifestyles and emergence of pathogens.</title>
        <authorList>
            <person name="Haridas S."/>
            <person name="Albert R."/>
            <person name="Binder M."/>
            <person name="Bloem J."/>
            <person name="Labutti K."/>
            <person name="Salamov A."/>
            <person name="Andreopoulos B."/>
            <person name="Baker S."/>
            <person name="Barry K."/>
            <person name="Bills G."/>
            <person name="Bluhm B."/>
            <person name="Cannon C."/>
            <person name="Castanera R."/>
            <person name="Culley D."/>
            <person name="Daum C."/>
            <person name="Ezra D."/>
            <person name="Gonzalez J."/>
            <person name="Henrissat B."/>
            <person name="Kuo A."/>
            <person name="Liang C."/>
            <person name="Lipzen A."/>
            <person name="Lutzoni F."/>
            <person name="Magnuson J."/>
            <person name="Mondo S."/>
            <person name="Nolan M."/>
            <person name="Ohm R."/>
            <person name="Pangilinan J."/>
            <person name="Park H.-J."/>
            <person name="Ramirez L."/>
            <person name="Alfaro M."/>
            <person name="Sun H."/>
            <person name="Tritt A."/>
            <person name="Yoshinaga Y."/>
            <person name="Zwiers L.-H."/>
            <person name="Turgeon B."/>
            <person name="Goodwin S."/>
            <person name="Spatafora J."/>
            <person name="Crous P."/>
            <person name="Grigoriev I."/>
        </authorList>
    </citation>
    <scope>NUCLEOTIDE SEQUENCE</scope>
    <source>
        <strain evidence="17">CBS 207.26</strain>
    </source>
</reference>
<evidence type="ECO:0000256" key="5">
    <source>
        <dbReference type="ARBA" id="ARBA00022824"/>
    </source>
</evidence>
<dbReference type="SUPFAM" id="SSF48208">
    <property type="entry name" value="Six-hairpin glycosidases"/>
    <property type="match status" value="1"/>
</dbReference>
<keyword evidence="18" id="KW-1185">Reference proteome</keyword>